<dbReference type="Gene3D" id="1.10.530.10">
    <property type="match status" value="1"/>
</dbReference>
<feature type="domain" description="LysM" evidence="2">
    <location>
        <begin position="406"/>
        <end position="449"/>
    </location>
</feature>
<evidence type="ECO:0000259" key="2">
    <source>
        <dbReference type="PROSITE" id="PS51782"/>
    </source>
</evidence>
<dbReference type="Gene3D" id="3.10.350.10">
    <property type="entry name" value="LysM domain"/>
    <property type="match status" value="2"/>
</dbReference>
<dbReference type="SMART" id="SM00257">
    <property type="entry name" value="LysM"/>
    <property type="match status" value="3"/>
</dbReference>
<dbReference type="CDD" id="cd16894">
    <property type="entry name" value="MltD-like"/>
    <property type="match status" value="1"/>
</dbReference>
<comment type="caution">
    <text evidence="3">The sequence shown here is derived from an EMBL/GenBank/DDBJ whole genome shotgun (WGS) entry which is preliminary data.</text>
</comment>
<dbReference type="Pfam" id="PF01476">
    <property type="entry name" value="LysM"/>
    <property type="match status" value="2"/>
</dbReference>
<dbReference type="PROSITE" id="PS51782">
    <property type="entry name" value="LYSM"/>
    <property type="match status" value="2"/>
</dbReference>
<dbReference type="EMBL" id="JADFFL010000006">
    <property type="protein sequence ID" value="MBE9663266.1"/>
    <property type="molecule type" value="Genomic_DNA"/>
</dbReference>
<dbReference type="Proteomes" id="UP000622475">
    <property type="component" value="Unassembled WGS sequence"/>
</dbReference>
<protein>
    <submittedName>
        <fullName evidence="3">LysM peptidoglycan-binding domain-containing protein</fullName>
    </submittedName>
</protein>
<feature type="domain" description="LysM" evidence="2">
    <location>
        <begin position="343"/>
        <end position="386"/>
    </location>
</feature>
<evidence type="ECO:0000256" key="1">
    <source>
        <dbReference type="SAM" id="SignalP"/>
    </source>
</evidence>
<dbReference type="InterPro" id="IPR036779">
    <property type="entry name" value="LysM_dom_sf"/>
</dbReference>
<sequence length="452" mass="50431">MKRLLTLVTFLTLSHTLLAARTFNFSFAKDTIVKEQVDLAFTAYQRMFKVRLDSIQKDIPLDYNEYVQAYIDSYTNRKADIGRLLGLSKYYFPIYEKAFREAGIPEEIKFLSIVESELNPHAVSRVGATGPWQFMYATGKGYGLHVDDYIDERKDPIQASYAAAAYIKNAYQEFGDWLLAIAAYNCGTSSVERAIDKAGGAADFWAIRGFLPAETRGYVPKFIAASYVMTYFNNHNIVEQACAFGINTDTVMVNKMVSLNSLATQLQVDIKELAILNPAYKRGVVHGTPTVPRRLIIPQLPAAKYSALYDFLNTDGVVAPAALPSATYMAVNAADHRPAERPAFHIVKKKETLEDIADRYGVEVQDLRAWNGLKTAKVLAGKKLKLSQNIVATKKVVAEKETPRYLTYKVKKGDTLGALAEKFESTTDSIKQLNGLKKNALQPGMRLKISKV</sequence>
<feature type="chain" id="PRO_5038101442" evidence="1">
    <location>
        <begin position="20"/>
        <end position="452"/>
    </location>
</feature>
<evidence type="ECO:0000313" key="3">
    <source>
        <dbReference type="EMBL" id="MBE9663266.1"/>
    </source>
</evidence>
<dbReference type="InterPro" id="IPR018392">
    <property type="entry name" value="LysM"/>
</dbReference>
<dbReference type="PANTHER" id="PTHR33734">
    <property type="entry name" value="LYSM DOMAIN-CONTAINING GPI-ANCHORED PROTEIN 2"/>
    <property type="match status" value="1"/>
</dbReference>
<organism evidence="3 4">
    <name type="scientific">Mucilaginibacter myungsuensis</name>
    <dbReference type="NCBI Taxonomy" id="649104"/>
    <lineage>
        <taxon>Bacteria</taxon>
        <taxon>Pseudomonadati</taxon>
        <taxon>Bacteroidota</taxon>
        <taxon>Sphingobacteriia</taxon>
        <taxon>Sphingobacteriales</taxon>
        <taxon>Sphingobacteriaceae</taxon>
        <taxon>Mucilaginibacter</taxon>
    </lineage>
</organism>
<dbReference type="PANTHER" id="PTHR33734:SF22">
    <property type="entry name" value="MEMBRANE-BOUND LYTIC MUREIN TRANSGLYCOSYLASE D"/>
    <property type="match status" value="1"/>
</dbReference>
<dbReference type="Pfam" id="PF01464">
    <property type="entry name" value="SLT"/>
    <property type="match status" value="1"/>
</dbReference>
<reference evidence="3" key="1">
    <citation type="submission" date="2020-10" db="EMBL/GenBank/DDBJ databases">
        <title>Mucilaginibacter mali sp. nov., isolated from rhizosphere soil of apple orchard.</title>
        <authorList>
            <person name="Lee J.-S."/>
            <person name="Kim H.S."/>
            <person name="Kim J.-S."/>
        </authorList>
    </citation>
    <scope>NUCLEOTIDE SEQUENCE</scope>
    <source>
        <strain evidence="3">KCTC 22746</strain>
    </source>
</reference>
<dbReference type="SUPFAM" id="SSF54106">
    <property type="entry name" value="LysM domain"/>
    <property type="match status" value="2"/>
</dbReference>
<name>A0A929KX52_9SPHI</name>
<dbReference type="AlphaFoldDB" id="A0A929KX52"/>
<dbReference type="InterPro" id="IPR023346">
    <property type="entry name" value="Lysozyme-like_dom_sf"/>
</dbReference>
<accession>A0A929KX52</accession>
<keyword evidence="1" id="KW-0732">Signal</keyword>
<dbReference type="SUPFAM" id="SSF53955">
    <property type="entry name" value="Lysozyme-like"/>
    <property type="match status" value="1"/>
</dbReference>
<dbReference type="InterPro" id="IPR008258">
    <property type="entry name" value="Transglycosylase_SLT_dom_1"/>
</dbReference>
<dbReference type="CDD" id="cd00118">
    <property type="entry name" value="LysM"/>
    <property type="match status" value="2"/>
</dbReference>
<keyword evidence="4" id="KW-1185">Reference proteome</keyword>
<gene>
    <name evidence="3" type="ORF">IRJ16_15365</name>
</gene>
<proteinExistence type="predicted"/>
<evidence type="ECO:0000313" key="4">
    <source>
        <dbReference type="Proteomes" id="UP000622475"/>
    </source>
</evidence>
<dbReference type="RefSeq" id="WP_194112506.1">
    <property type="nucleotide sequence ID" value="NZ_JADFFL010000006.1"/>
</dbReference>
<feature type="signal peptide" evidence="1">
    <location>
        <begin position="1"/>
        <end position="19"/>
    </location>
</feature>